<keyword evidence="6" id="KW-1185">Reference proteome</keyword>
<dbReference type="PROSITE" id="PS51257">
    <property type="entry name" value="PROKAR_LIPOPROTEIN"/>
    <property type="match status" value="1"/>
</dbReference>
<accession>A0A0P8ALS5</accession>
<evidence type="ECO:0000259" key="2">
    <source>
        <dbReference type="PROSITE" id="PS50830"/>
    </source>
</evidence>
<name>A0A0P8ALS5_9RHOB</name>
<proteinExistence type="predicted"/>
<dbReference type="STRING" id="1666912.Ga0058931_2110"/>
<dbReference type="EMBL" id="FBYC01000004">
    <property type="protein sequence ID" value="CUX82007.1"/>
    <property type="molecule type" value="Genomic_DNA"/>
</dbReference>
<evidence type="ECO:0000256" key="1">
    <source>
        <dbReference type="SAM" id="SignalP"/>
    </source>
</evidence>
<evidence type="ECO:0000313" key="3">
    <source>
        <dbReference type="EMBL" id="CUX82007.1"/>
    </source>
</evidence>
<dbReference type="Proteomes" id="UP000050413">
    <property type="component" value="Unassembled WGS sequence"/>
</dbReference>
<protein>
    <submittedName>
        <fullName evidence="3">Nuclease homologue</fullName>
    </submittedName>
    <submittedName>
        <fullName evidence="4">Thermonuclease family enzyme</fullName>
    </submittedName>
</protein>
<evidence type="ECO:0000313" key="4">
    <source>
        <dbReference type="EMBL" id="KPP95610.1"/>
    </source>
</evidence>
<organism evidence="4 5">
    <name type="scientific">Roseibaca calidilacus</name>
    <dbReference type="NCBI Taxonomy" id="1666912"/>
    <lineage>
        <taxon>Bacteria</taxon>
        <taxon>Pseudomonadati</taxon>
        <taxon>Pseudomonadota</taxon>
        <taxon>Alphaproteobacteria</taxon>
        <taxon>Rhodobacterales</taxon>
        <taxon>Paracoccaceae</taxon>
        <taxon>Roseinatronobacter</taxon>
    </lineage>
</organism>
<feature type="chain" id="PRO_5010321306" evidence="1">
    <location>
        <begin position="19"/>
        <end position="142"/>
    </location>
</feature>
<reference evidence="4 5" key="1">
    <citation type="submission" date="2015-09" db="EMBL/GenBank/DDBJ databases">
        <title>Identification and resolution of microdiversity through metagenomic sequencing of parallel consortia.</title>
        <authorList>
            <person name="Nelson W.C."/>
            <person name="Romine M.F."/>
            <person name="Lindemann S.R."/>
        </authorList>
    </citation>
    <scope>NUCLEOTIDE SEQUENCE [LARGE SCALE GENOMIC DNA]</scope>
    <source>
        <strain evidence="4">HL-91</strain>
    </source>
</reference>
<keyword evidence="1" id="KW-0732">Signal</keyword>
<dbReference type="InterPro" id="IPR035437">
    <property type="entry name" value="SNase_OB-fold_sf"/>
</dbReference>
<dbReference type="Proteomes" id="UP000182045">
    <property type="component" value="Unassembled WGS sequence"/>
</dbReference>
<dbReference type="InterPro" id="IPR016071">
    <property type="entry name" value="Staphylococal_nuclease_OB-fold"/>
</dbReference>
<dbReference type="SUPFAM" id="SSF50199">
    <property type="entry name" value="Staphylococcal nuclease"/>
    <property type="match status" value="1"/>
</dbReference>
<reference evidence="3 6" key="2">
    <citation type="submission" date="2016-01" db="EMBL/GenBank/DDBJ databases">
        <authorList>
            <person name="Varghese N."/>
        </authorList>
    </citation>
    <scope>NUCLEOTIDE SEQUENCE [LARGE SCALE GENOMIC DNA]</scope>
    <source>
        <strain evidence="3 6">HL-91</strain>
    </source>
</reference>
<dbReference type="RefSeq" id="WP_176699385.1">
    <property type="nucleotide sequence ID" value="NZ_FBYC01000004.1"/>
</dbReference>
<feature type="domain" description="TNase-like" evidence="2">
    <location>
        <begin position="29"/>
        <end position="129"/>
    </location>
</feature>
<evidence type="ECO:0000313" key="6">
    <source>
        <dbReference type="Proteomes" id="UP000182045"/>
    </source>
</evidence>
<dbReference type="SMART" id="SM00318">
    <property type="entry name" value="SNc"/>
    <property type="match status" value="1"/>
</dbReference>
<dbReference type="Pfam" id="PF00565">
    <property type="entry name" value="SNase"/>
    <property type="match status" value="1"/>
</dbReference>
<evidence type="ECO:0000313" key="5">
    <source>
        <dbReference type="Proteomes" id="UP000050413"/>
    </source>
</evidence>
<comment type="caution">
    <text evidence="4">The sequence shown here is derived from an EMBL/GenBank/DDBJ whole genome shotgun (WGS) entry which is preliminary data.</text>
</comment>
<dbReference type="PROSITE" id="PS50830">
    <property type="entry name" value="TNASE_3"/>
    <property type="match status" value="1"/>
</dbReference>
<dbReference type="EMBL" id="LJSG01000002">
    <property type="protein sequence ID" value="KPP95610.1"/>
    <property type="molecule type" value="Genomic_DNA"/>
</dbReference>
<feature type="signal peptide" evidence="1">
    <location>
        <begin position="1"/>
        <end position="18"/>
    </location>
</feature>
<dbReference type="AlphaFoldDB" id="A0A0P8ALS5"/>
<gene>
    <name evidence="3" type="ORF">Ga0058931_2110</name>
    <name evidence="4" type="ORF">HLUCCA05_02815</name>
</gene>
<dbReference type="Gene3D" id="2.40.50.90">
    <property type="match status" value="1"/>
</dbReference>
<sequence length="142" mass="15106">MKYLALLTSALLAACTPAAPPPGAPTAFEQAGCRIARVVDGDTVRVACGGGGTVPVRLTGFDTPETFRPRCASELARGRAATQHLSALIAQAERVDLQMQGKDRYDRSLARLTLEGRDVARRMIADGHAVPYAGGRRQNWCG</sequence>